<feature type="binding site" evidence="18">
    <location>
        <position position="639"/>
    </location>
    <ligand>
        <name>chlorophyll a</name>
        <dbReference type="ChEBI" id="CHEBI:58416"/>
        <label>1</label>
    </ligand>
</feature>
<keyword evidence="14 19" id="KW-0157">Chromophore</keyword>
<keyword evidence="5 19" id="KW-0602">Photosynthesis</keyword>
<dbReference type="EMBL" id="WRXP01002653">
    <property type="protein sequence ID" value="KAF1001756.1"/>
    <property type="molecule type" value="Genomic_DNA"/>
</dbReference>
<evidence type="ECO:0000256" key="4">
    <source>
        <dbReference type="ARBA" id="ARBA00022528"/>
    </source>
</evidence>
<keyword evidence="6" id="KW-0597">Phosphoprotein</keyword>
<keyword evidence="3 18" id="KW-0148">Chlorophyll</keyword>
<dbReference type="InterPro" id="IPR000719">
    <property type="entry name" value="Prot_kinase_dom"/>
</dbReference>
<keyword evidence="17 19" id="KW-0604">Photosystem II</keyword>
<dbReference type="Gene3D" id="3.30.200.20">
    <property type="entry name" value="Phosphorylase Kinase, domain 1"/>
    <property type="match status" value="1"/>
</dbReference>
<keyword evidence="23" id="KW-1185">Reference proteome</keyword>
<keyword evidence="15 19" id="KW-0793">Thylakoid</keyword>
<evidence type="ECO:0000256" key="9">
    <source>
        <dbReference type="ARBA" id="ARBA00022723"/>
    </source>
</evidence>
<evidence type="ECO:0000256" key="11">
    <source>
        <dbReference type="ARBA" id="ARBA00022842"/>
    </source>
</evidence>
<dbReference type="SUPFAM" id="SSF56112">
    <property type="entry name" value="Protein kinase-like (PK-like)"/>
    <property type="match status" value="1"/>
</dbReference>
<protein>
    <recommendedName>
        <fullName evidence="19">Chlorophyll a-b binding protein, chloroplastic</fullName>
    </recommendedName>
</protein>
<comment type="function">
    <text evidence="19">The light-harvesting complex (LHC) functions as a light receptor, it captures and delivers excitation energy to photosystems with which it is closely associated.</text>
</comment>
<dbReference type="GO" id="GO:0046872">
    <property type="term" value="F:metal ion binding"/>
    <property type="evidence" value="ECO:0007669"/>
    <property type="project" value="UniProtKB-KW"/>
</dbReference>
<feature type="binding site" evidence="18">
    <location>
        <position position="666"/>
    </location>
    <ligand>
        <name>chlorophyll a</name>
        <dbReference type="ChEBI" id="CHEBI:58416"/>
        <label>1</label>
    </ligand>
</feature>
<evidence type="ECO:0000256" key="7">
    <source>
        <dbReference type="ARBA" id="ARBA00022640"/>
    </source>
</evidence>
<keyword evidence="10 19" id="KW-0603">Photosystem I</keyword>
<dbReference type="Pfam" id="PF00504">
    <property type="entry name" value="Chloroa_b-bind"/>
    <property type="match status" value="1"/>
</dbReference>
<feature type="binding site" evidence="18">
    <location>
        <position position="637"/>
    </location>
    <ligand>
        <name>chlorophyll a</name>
        <dbReference type="ChEBI" id="CHEBI:58416"/>
        <label>1</label>
    </ligand>
</feature>
<keyword evidence="4 19" id="KW-0150">Chloroplast</keyword>
<dbReference type="GO" id="GO:0009523">
    <property type="term" value="C:photosystem II"/>
    <property type="evidence" value="ECO:0007669"/>
    <property type="project" value="UniProtKB-KW"/>
</dbReference>
<evidence type="ECO:0000256" key="13">
    <source>
        <dbReference type="ARBA" id="ARBA00022989"/>
    </source>
</evidence>
<evidence type="ECO:0000256" key="2">
    <source>
        <dbReference type="ARBA" id="ARBA00007259"/>
    </source>
</evidence>
<evidence type="ECO:0000256" key="12">
    <source>
        <dbReference type="ARBA" id="ARBA00022946"/>
    </source>
</evidence>
<evidence type="ECO:0000256" key="16">
    <source>
        <dbReference type="ARBA" id="ARBA00023136"/>
    </source>
</evidence>
<proteinExistence type="inferred from homology"/>
<dbReference type="GO" id="GO:0005524">
    <property type="term" value="F:ATP binding"/>
    <property type="evidence" value="ECO:0007669"/>
    <property type="project" value="InterPro"/>
</dbReference>
<dbReference type="GO" id="GO:0016168">
    <property type="term" value="F:chlorophyll binding"/>
    <property type="evidence" value="ECO:0007669"/>
    <property type="project" value="UniProtKB-KW"/>
</dbReference>
<gene>
    <name evidence="22" type="ORF">AG4045_003892</name>
</gene>
<dbReference type="GO" id="GO:0004672">
    <property type="term" value="F:protein kinase activity"/>
    <property type="evidence" value="ECO:0007669"/>
    <property type="project" value="InterPro"/>
</dbReference>
<dbReference type="GO" id="GO:0009765">
    <property type="term" value="P:photosynthesis, light harvesting"/>
    <property type="evidence" value="ECO:0007669"/>
    <property type="project" value="InterPro"/>
</dbReference>
<dbReference type="Pfam" id="PF00069">
    <property type="entry name" value="Pkinase"/>
    <property type="match status" value="1"/>
</dbReference>
<feature type="domain" description="Protein kinase" evidence="21">
    <location>
        <begin position="50"/>
        <end position="355"/>
    </location>
</feature>
<keyword evidence="16" id="KW-0472">Membrane</keyword>
<dbReference type="GO" id="GO:0009535">
    <property type="term" value="C:chloroplast thylakoid membrane"/>
    <property type="evidence" value="ECO:0007669"/>
    <property type="project" value="UniProtKB-SubCell"/>
</dbReference>
<keyword evidence="13" id="KW-1133">Transmembrane helix</keyword>
<dbReference type="FunFam" id="1.10.3460.10:FF:000006">
    <property type="entry name" value="Chlorophyll a-b binding protein, chloroplastic"/>
    <property type="match status" value="1"/>
</dbReference>
<feature type="compositionally biased region" description="Basic and acidic residues" evidence="20">
    <location>
        <begin position="1"/>
        <end position="12"/>
    </location>
</feature>
<evidence type="ECO:0000256" key="6">
    <source>
        <dbReference type="ARBA" id="ARBA00022553"/>
    </source>
</evidence>
<dbReference type="PROSITE" id="PS50011">
    <property type="entry name" value="PROTEIN_KINASE_DOM"/>
    <property type="match status" value="1"/>
</dbReference>
<dbReference type="InterPro" id="IPR011009">
    <property type="entry name" value="Kinase-like_dom_sf"/>
</dbReference>
<keyword evidence="8" id="KW-0812">Transmembrane</keyword>
<keyword evidence="12" id="KW-0809">Transit peptide</keyword>
<comment type="subcellular location">
    <subcellularLocation>
        <location evidence="1">Plastid</location>
        <location evidence="1">Chloroplast thylakoid membrane</location>
        <topology evidence="1">Multi-pass membrane protein</topology>
    </subcellularLocation>
</comment>
<sequence length="682" mass="74354">MQDLLKKAKDYAASKPKQPPPPTTFIDLITQEDPDTQFKDKLITNPSNGHHFKTFYNIGSSGTATRVFNGIYWVNDANELETMAHYDIYVSVKVTNTEDQEAFTKLADQIVNTRALNHPNLLKVKEEMVVEDKFWAVFPLMDGSLRCLLKSIFSNGISEDLIAIVLKEILEALAYLHQRGHLHQELNASHIYYNCHMPAIKIGYLATIYEHNSDGSTPVFFRGPPPPLDNICQWAAAPEIYYSTEEYSEKSDVWLVGIIALELAFGGIQEKDRRALELWIADVTRKEKGYIGKGKAKVKAMGKSIKKLMSKMKIGKAGSSSSSMSRAFKNLLALCLTVDPEERPTAAALLQHDFFKICDGTFDVYEFRNAVESAKKEIEMLVGTSETNAAGTSSGTNAAGTSSGANAAGTSSGANAPATSSGTNAAEAARQIFAGRPAQSSSRKVSFVVKAASTPPVKQGDRQLWFASTQSLSYLDGSLPGDFGFDPLGLSDPEGTGGFIEPKWLAYGEIINGRFAMLGAAGAIAPEIFGKLGLIPAETALPWFQTGVIPPAGTYNYWADGYTLFVLEMALMGFAEHRRLQDWYNPGSMGKQYFLGLEKGLAGSGDPAYPGGPFFNPLGFGKDEKSMKELKLKEVKNGRLAMLAILGYFIQALVTGVGPLQNLLDHLADPVNNNVLTSLKFH</sequence>
<evidence type="ECO:0000256" key="15">
    <source>
        <dbReference type="ARBA" id="ARBA00023078"/>
    </source>
</evidence>
<evidence type="ECO:0000313" key="22">
    <source>
        <dbReference type="EMBL" id="KAF1001756.1"/>
    </source>
</evidence>
<keyword evidence="11" id="KW-0460">Magnesium</keyword>
<dbReference type="Proteomes" id="UP000593563">
    <property type="component" value="Unassembled WGS sequence"/>
</dbReference>
<feature type="binding site" evidence="18">
    <location>
        <position position="651"/>
    </location>
    <ligand>
        <name>chlorophyll a</name>
        <dbReference type="ChEBI" id="CHEBI:58416"/>
        <label>1</label>
    </ligand>
</feature>
<evidence type="ECO:0000256" key="1">
    <source>
        <dbReference type="ARBA" id="ARBA00004454"/>
    </source>
</evidence>
<feature type="binding site" evidence="18">
    <location>
        <position position="633"/>
    </location>
    <ligand>
        <name>chlorophyll a</name>
        <dbReference type="ChEBI" id="CHEBI:58416"/>
        <label>1</label>
    </ligand>
</feature>
<evidence type="ECO:0000256" key="10">
    <source>
        <dbReference type="ARBA" id="ARBA00022836"/>
    </source>
</evidence>
<feature type="binding site" evidence="18">
    <location>
        <position position="491"/>
    </location>
    <ligand>
        <name>chlorophyll a</name>
        <dbReference type="ChEBI" id="CHEBI:58416"/>
        <label>1</label>
    </ligand>
</feature>
<evidence type="ECO:0000256" key="18">
    <source>
        <dbReference type="PIRSR" id="PIRSR601344-1"/>
    </source>
</evidence>
<dbReference type="Gene3D" id="1.10.3460.10">
    <property type="entry name" value="Chlorophyll a/b binding protein domain"/>
    <property type="match status" value="1"/>
</dbReference>
<dbReference type="AlphaFoldDB" id="A0A6L5B7P7"/>
<evidence type="ECO:0000256" key="5">
    <source>
        <dbReference type="ARBA" id="ARBA00022531"/>
    </source>
</evidence>
<organism evidence="22 23">
    <name type="scientific">Apium graveolens</name>
    <name type="common">Celery</name>
    <dbReference type="NCBI Taxonomy" id="4045"/>
    <lineage>
        <taxon>Eukaryota</taxon>
        <taxon>Viridiplantae</taxon>
        <taxon>Streptophyta</taxon>
        <taxon>Embryophyta</taxon>
        <taxon>Tracheophyta</taxon>
        <taxon>Spermatophyta</taxon>
        <taxon>Magnoliopsida</taxon>
        <taxon>eudicotyledons</taxon>
        <taxon>Gunneridae</taxon>
        <taxon>Pentapetalae</taxon>
        <taxon>asterids</taxon>
        <taxon>campanulids</taxon>
        <taxon>Apiales</taxon>
        <taxon>Apiaceae</taxon>
        <taxon>Apioideae</taxon>
        <taxon>apioid superclade</taxon>
        <taxon>Apieae</taxon>
        <taxon>Apium</taxon>
    </lineage>
</organism>
<evidence type="ECO:0000256" key="17">
    <source>
        <dbReference type="ARBA" id="ARBA00023276"/>
    </source>
</evidence>
<name>A0A6L5B7P7_APIGR</name>
<evidence type="ECO:0000256" key="14">
    <source>
        <dbReference type="ARBA" id="ARBA00022991"/>
    </source>
</evidence>
<reference evidence="22" key="1">
    <citation type="submission" date="2020-01" db="EMBL/GenBank/DDBJ databases">
        <title>The Celery Genome Sequence Reveals Sequential Paleo-tetraploidization, Resistance Gene Elimination, Karyotype Evolution, and Functional Innovation in Apiales.</title>
        <authorList>
            <person name="Song X."/>
        </authorList>
    </citation>
    <scope>NUCLEOTIDE SEQUENCE</scope>
    <source>
        <tissue evidence="22">Leaf</tissue>
    </source>
</reference>
<keyword evidence="7 19" id="KW-0934">Plastid</keyword>
<keyword evidence="9" id="KW-0479">Metal-binding</keyword>
<feature type="region of interest" description="Disordered" evidence="20">
    <location>
        <begin position="1"/>
        <end position="23"/>
    </location>
</feature>
<dbReference type="InterPro" id="IPR022796">
    <property type="entry name" value="Chloroa_b-bind"/>
</dbReference>
<evidence type="ECO:0000256" key="19">
    <source>
        <dbReference type="RuleBase" id="RU363080"/>
    </source>
</evidence>
<feature type="binding site" evidence="18">
    <location>
        <position position="634"/>
    </location>
    <ligand>
        <name>chlorophyll a</name>
        <dbReference type="ChEBI" id="CHEBI:58416"/>
        <label>1</label>
    </ligand>
</feature>
<accession>A0A6L5B7P7</accession>
<evidence type="ECO:0000256" key="8">
    <source>
        <dbReference type="ARBA" id="ARBA00022692"/>
    </source>
</evidence>
<dbReference type="InterPro" id="IPR001344">
    <property type="entry name" value="Chloro_AB-bd_pln"/>
</dbReference>
<dbReference type="PANTHER" id="PTHR21649">
    <property type="entry name" value="CHLOROPHYLL A/B BINDING PROTEIN"/>
    <property type="match status" value="1"/>
</dbReference>
<comment type="similarity">
    <text evidence="2 19">Belongs to the light-harvesting chlorophyll a/b-binding (LHC) protein family.</text>
</comment>
<evidence type="ECO:0000256" key="20">
    <source>
        <dbReference type="SAM" id="MobiDB-lite"/>
    </source>
</evidence>
<feature type="binding site" evidence="18">
    <location>
        <position position="509"/>
    </location>
    <ligand>
        <name>chlorophyll a</name>
        <dbReference type="ChEBI" id="CHEBI:58416"/>
        <label>1</label>
    </ligand>
</feature>
<feature type="binding site" description="axial binding residue" evidence="18">
    <location>
        <position position="514"/>
    </location>
    <ligand>
        <name>chlorophyll b</name>
        <dbReference type="ChEBI" id="CHEBI:61721"/>
        <label>1</label>
    </ligand>
    <ligandPart>
        <name>Mg</name>
        <dbReference type="ChEBI" id="CHEBI:25107"/>
    </ligandPart>
</feature>
<dbReference type="Gene3D" id="1.10.510.10">
    <property type="entry name" value="Transferase(Phosphotransferase) domain 1"/>
    <property type="match status" value="1"/>
</dbReference>
<dbReference type="SUPFAM" id="SSF103511">
    <property type="entry name" value="Chlorophyll a-b binding protein"/>
    <property type="match status" value="1"/>
</dbReference>
<dbReference type="GO" id="GO:0009522">
    <property type="term" value="C:photosystem I"/>
    <property type="evidence" value="ECO:0007669"/>
    <property type="project" value="UniProtKB-KW"/>
</dbReference>
<feature type="binding site" description="axial binding residue" evidence="18">
    <location>
        <position position="601"/>
    </location>
    <ligand>
        <name>chlorophyll b</name>
        <dbReference type="ChEBI" id="CHEBI:61721"/>
        <label>1</label>
    </ligand>
    <ligandPart>
        <name>Mg</name>
        <dbReference type="ChEBI" id="CHEBI:25107"/>
    </ligandPart>
</feature>
<evidence type="ECO:0000259" key="21">
    <source>
        <dbReference type="PROSITE" id="PS50011"/>
    </source>
</evidence>
<evidence type="ECO:0000256" key="3">
    <source>
        <dbReference type="ARBA" id="ARBA00022494"/>
    </source>
</evidence>
<feature type="region of interest" description="Disordered" evidence="20">
    <location>
        <begin position="387"/>
        <end position="422"/>
    </location>
</feature>
<comment type="caution">
    <text evidence="22">The sequence shown here is derived from an EMBL/GenBank/DDBJ whole genome shotgun (WGS) entry which is preliminary data.</text>
</comment>
<evidence type="ECO:0000313" key="23">
    <source>
        <dbReference type="Proteomes" id="UP000593563"/>
    </source>
</evidence>